<dbReference type="Gene3D" id="6.10.140.760">
    <property type="match status" value="1"/>
</dbReference>
<feature type="domain" description="Large ribosomal subunit protein uL10-like insertion" evidence="4">
    <location>
        <begin position="103"/>
        <end position="173"/>
    </location>
</feature>
<comment type="similarity">
    <text evidence="1">Belongs to the universal ribosomal protein uL10 family.</text>
</comment>
<dbReference type="PANTHER" id="PTHR45699">
    <property type="entry name" value="60S ACIDIC RIBOSOMAL PROTEIN P0"/>
    <property type="match status" value="1"/>
</dbReference>
<keyword evidence="3" id="KW-0687">Ribonucleoprotein</keyword>
<sequence length="257" mass="28384">LETKIKSVEELISLIKNKKTILIASIKNIPASQFQEIGKKLRGKAIIKVPKKNLIFRALDSSENDIIKKLKDQIHNSVAILFSDLDCFDLASELIENKSVIKAKAGQEAPEDIEVHEGPTDLVPGPAISELGSLGIQIQIEKGKISIKKSKIIVKKGEKISESAAGIMNKLDIKPFSVGFIPLSAFDTEKGKLYLEIKIDKEGTLKEIKNSFEKALAFAVELNYFSKDTIGFLISKAERDAKILDEFAESQSDSEDK</sequence>
<evidence type="ECO:0000313" key="5">
    <source>
        <dbReference type="EMBL" id="GAJ12039.1"/>
    </source>
</evidence>
<dbReference type="Pfam" id="PF00466">
    <property type="entry name" value="Ribosomal_L10"/>
    <property type="match status" value="1"/>
</dbReference>
<dbReference type="GO" id="GO:0002181">
    <property type="term" value="P:cytoplasmic translation"/>
    <property type="evidence" value="ECO:0007669"/>
    <property type="project" value="TreeGrafter"/>
</dbReference>
<feature type="non-terminal residue" evidence="5">
    <location>
        <position position="1"/>
    </location>
</feature>
<dbReference type="GO" id="GO:0000027">
    <property type="term" value="P:ribosomal large subunit assembly"/>
    <property type="evidence" value="ECO:0007669"/>
    <property type="project" value="TreeGrafter"/>
</dbReference>
<proteinExistence type="inferred from homology"/>
<name>X1U3H6_9ZZZZ</name>
<evidence type="ECO:0000256" key="3">
    <source>
        <dbReference type="ARBA" id="ARBA00023274"/>
    </source>
</evidence>
<comment type="caution">
    <text evidence="5">The sequence shown here is derived from an EMBL/GenBank/DDBJ whole genome shotgun (WGS) entry which is preliminary data.</text>
</comment>
<dbReference type="InterPro" id="IPR040637">
    <property type="entry name" value="Ribosomal_uL10-like_insert"/>
</dbReference>
<dbReference type="GO" id="GO:0022625">
    <property type="term" value="C:cytosolic large ribosomal subunit"/>
    <property type="evidence" value="ECO:0007669"/>
    <property type="project" value="TreeGrafter"/>
</dbReference>
<dbReference type="InterPro" id="IPR043141">
    <property type="entry name" value="Ribosomal_uL10-like_sf"/>
</dbReference>
<evidence type="ECO:0000259" key="4">
    <source>
        <dbReference type="Pfam" id="PF17777"/>
    </source>
</evidence>
<protein>
    <recommendedName>
        <fullName evidence="4">Large ribosomal subunit protein uL10-like insertion domain-containing protein</fullName>
    </recommendedName>
</protein>
<dbReference type="PANTHER" id="PTHR45699:SF3">
    <property type="entry name" value="LARGE RIBOSOMAL SUBUNIT PROTEIN UL10"/>
    <property type="match status" value="1"/>
</dbReference>
<organism evidence="5">
    <name type="scientific">marine sediment metagenome</name>
    <dbReference type="NCBI Taxonomy" id="412755"/>
    <lineage>
        <taxon>unclassified sequences</taxon>
        <taxon>metagenomes</taxon>
        <taxon>ecological metagenomes</taxon>
    </lineage>
</organism>
<reference evidence="5" key="1">
    <citation type="journal article" date="2014" name="Front. Microbiol.">
        <title>High frequency of phylogenetically diverse reductive dehalogenase-homologous genes in deep subseafloor sedimentary metagenomes.</title>
        <authorList>
            <person name="Kawai M."/>
            <person name="Futagami T."/>
            <person name="Toyoda A."/>
            <person name="Takaki Y."/>
            <person name="Nishi S."/>
            <person name="Hori S."/>
            <person name="Arai W."/>
            <person name="Tsubouchi T."/>
            <person name="Morono Y."/>
            <person name="Uchiyama I."/>
            <person name="Ito T."/>
            <person name="Fujiyama A."/>
            <person name="Inagaki F."/>
            <person name="Takami H."/>
        </authorList>
    </citation>
    <scope>NUCLEOTIDE SEQUENCE</scope>
    <source>
        <strain evidence="5">Expedition CK06-06</strain>
    </source>
</reference>
<dbReference type="Gene3D" id="3.30.70.1730">
    <property type="match status" value="1"/>
</dbReference>
<evidence type="ECO:0000256" key="1">
    <source>
        <dbReference type="ARBA" id="ARBA00008889"/>
    </source>
</evidence>
<dbReference type="InterPro" id="IPR050323">
    <property type="entry name" value="Ribosomal_protein_uL10"/>
</dbReference>
<dbReference type="AlphaFoldDB" id="X1U3H6"/>
<dbReference type="GO" id="GO:0070180">
    <property type="term" value="F:large ribosomal subunit rRNA binding"/>
    <property type="evidence" value="ECO:0007669"/>
    <property type="project" value="TreeGrafter"/>
</dbReference>
<dbReference type="Pfam" id="PF17777">
    <property type="entry name" value="RL10P_insert"/>
    <property type="match status" value="1"/>
</dbReference>
<evidence type="ECO:0000256" key="2">
    <source>
        <dbReference type="ARBA" id="ARBA00022980"/>
    </source>
</evidence>
<dbReference type="EMBL" id="BARW01027039">
    <property type="protein sequence ID" value="GAJ12039.1"/>
    <property type="molecule type" value="Genomic_DNA"/>
</dbReference>
<accession>X1U3H6</accession>
<dbReference type="InterPro" id="IPR001790">
    <property type="entry name" value="Ribosomal_uL10"/>
</dbReference>
<dbReference type="Gene3D" id="3.90.105.20">
    <property type="match status" value="1"/>
</dbReference>
<keyword evidence="2" id="KW-0689">Ribosomal protein</keyword>
<feature type="non-terminal residue" evidence="5">
    <location>
        <position position="257"/>
    </location>
</feature>
<gene>
    <name evidence="5" type="ORF">S12H4_43961</name>
</gene>
<dbReference type="InterPro" id="IPR043164">
    <property type="entry name" value="Ribosomal_uL10-like_insert_sf"/>
</dbReference>
<dbReference type="GO" id="GO:0003735">
    <property type="term" value="F:structural constituent of ribosome"/>
    <property type="evidence" value="ECO:0007669"/>
    <property type="project" value="TreeGrafter"/>
</dbReference>
<dbReference type="SUPFAM" id="SSF160369">
    <property type="entry name" value="Ribosomal protein L10-like"/>
    <property type="match status" value="1"/>
</dbReference>